<name>A0A117IMC9_MYCTH</name>
<comment type="caution">
    <text evidence="1">The sequence shown here is derived from an EMBL/GenBank/DDBJ whole genome shotgun (WGS) entry which is preliminary data.</text>
</comment>
<evidence type="ECO:0000313" key="1">
    <source>
        <dbReference type="EMBL" id="GAT15068.1"/>
    </source>
</evidence>
<accession>A0A117IMC9</accession>
<dbReference type="Gene3D" id="3.40.960.10">
    <property type="entry name" value="VSR Endonuclease"/>
    <property type="match status" value="1"/>
</dbReference>
<dbReference type="Proteomes" id="UP000069654">
    <property type="component" value="Unassembled WGS sequence"/>
</dbReference>
<proteinExistence type="predicted"/>
<organism evidence="1 2">
    <name type="scientific">Mycolicibacterium thermoresistibile</name>
    <name type="common">Mycobacterium thermoresistibile</name>
    <dbReference type="NCBI Taxonomy" id="1797"/>
    <lineage>
        <taxon>Bacteria</taxon>
        <taxon>Bacillati</taxon>
        <taxon>Actinomycetota</taxon>
        <taxon>Actinomycetes</taxon>
        <taxon>Mycobacteriales</taxon>
        <taxon>Mycobacteriaceae</taxon>
        <taxon>Mycolicibacterium</taxon>
    </lineage>
</organism>
<sequence length="298" mass="32778">MAEGPFLGSEARAAGLVTRRTLRSRHRLIYQNVYLPVGVQLTAQTRAVAAWLWARRDATVAGLSAAALHGTKWIDPALPAELIRPSPGSPDGIVIHRDRLEPGEVCTLRGIPVTTPARTAYDIGRRQTLTRAVVRLDALANATGLTADAVTAVIDRRRGARGLVRLRRAVGLMDGGAASPPETRTRLLLLAAGFPRPRTQVVVCDPFGYFIGRIDIGWPEYRVGVEYDGAWHWADAAAHAQTIDRVADLEEQGWIIIRISRDILRYRPGVFLARVRNALRAHGWPDHASVRLDARLEP</sequence>
<dbReference type="STRING" id="1797.RMCT_2038"/>
<dbReference type="AlphaFoldDB" id="A0A117IMC9"/>
<dbReference type="OrthoDB" id="3173471at2"/>
<evidence type="ECO:0008006" key="3">
    <source>
        <dbReference type="Google" id="ProtNLM"/>
    </source>
</evidence>
<dbReference type="InterPro" id="IPR011335">
    <property type="entry name" value="Restrct_endonuc-II-like"/>
</dbReference>
<gene>
    <name evidence="1" type="ORF">RMCT_2038</name>
</gene>
<reference evidence="2" key="2">
    <citation type="submission" date="2016-02" db="EMBL/GenBank/DDBJ databases">
        <title>Draft genome sequence of five rapidly growing Mycobacterium species.</title>
        <authorList>
            <person name="Katahira K."/>
            <person name="Gotou Y."/>
            <person name="Iida K."/>
            <person name="Ogura Y."/>
            <person name="Hayashi T."/>
        </authorList>
    </citation>
    <scope>NUCLEOTIDE SEQUENCE [LARGE SCALE GENOMIC DNA]</scope>
    <source>
        <strain evidence="2">JCM6362</strain>
    </source>
</reference>
<dbReference type="EMBL" id="BCTB01000012">
    <property type="protein sequence ID" value="GAT15068.1"/>
    <property type="molecule type" value="Genomic_DNA"/>
</dbReference>
<reference evidence="1 2" key="1">
    <citation type="journal article" date="2016" name="Genome Announc.">
        <title>Draft Genome Sequences of Five Rapidly Growing Mycobacterium Species, M. thermoresistibile, M. fortuitum subsp. acetamidolyticum, M. canariasense, M. brisbanense, and M. novocastrense.</title>
        <authorList>
            <person name="Katahira K."/>
            <person name="Ogura Y."/>
            <person name="Gotoh Y."/>
            <person name="Hayashi T."/>
        </authorList>
    </citation>
    <scope>NUCLEOTIDE SEQUENCE [LARGE SCALE GENOMIC DNA]</scope>
    <source>
        <strain evidence="1 2">JCM6362</strain>
    </source>
</reference>
<evidence type="ECO:0000313" key="2">
    <source>
        <dbReference type="Proteomes" id="UP000069654"/>
    </source>
</evidence>
<dbReference type="SUPFAM" id="SSF52980">
    <property type="entry name" value="Restriction endonuclease-like"/>
    <property type="match status" value="1"/>
</dbReference>
<dbReference type="OMA" id="WIDDWLP"/>
<dbReference type="RefSeq" id="WP_003924528.1">
    <property type="nucleotide sequence ID" value="NZ_BCTB01000012.1"/>
</dbReference>
<protein>
    <recommendedName>
        <fullName evidence="3">DUF559 domain-containing protein</fullName>
    </recommendedName>
</protein>